<dbReference type="Gene3D" id="1.10.10.10">
    <property type="entry name" value="Winged helix-like DNA-binding domain superfamily/Winged helix DNA-binding domain"/>
    <property type="match status" value="1"/>
</dbReference>
<evidence type="ECO:0000256" key="2">
    <source>
        <dbReference type="ARBA" id="ARBA00003317"/>
    </source>
</evidence>
<evidence type="ECO:0000259" key="11">
    <source>
        <dbReference type="Pfam" id="PF01035"/>
    </source>
</evidence>
<evidence type="ECO:0000256" key="6">
    <source>
        <dbReference type="ARBA" id="ARBA00022603"/>
    </source>
</evidence>
<name>A0A2H5XE53_9BACT</name>
<dbReference type="GO" id="GO:0032259">
    <property type="term" value="P:methylation"/>
    <property type="evidence" value="ECO:0007669"/>
    <property type="project" value="UniProtKB-KW"/>
</dbReference>
<dbReference type="PANTHER" id="PTHR46460:SF1">
    <property type="entry name" value="METHYLATED-DNA--PROTEIN-CYSTEINE METHYLTRANSFERASE"/>
    <property type="match status" value="1"/>
</dbReference>
<evidence type="ECO:0000256" key="3">
    <source>
        <dbReference type="ARBA" id="ARBA00008711"/>
    </source>
</evidence>
<comment type="caution">
    <text evidence="12">The sequence shown here is derived from an EMBL/GenBank/DDBJ whole genome shotgun (WGS) entry which is preliminary data.</text>
</comment>
<reference evidence="13" key="1">
    <citation type="submission" date="2017-09" db="EMBL/GenBank/DDBJ databases">
        <title>Metaegenomics of thermophilic ammonia-oxidizing enrichment culture.</title>
        <authorList>
            <person name="Kato S."/>
            <person name="Suzuki K."/>
        </authorList>
    </citation>
    <scope>NUCLEOTIDE SEQUENCE [LARGE SCALE GENOMIC DNA]</scope>
</reference>
<evidence type="ECO:0000313" key="12">
    <source>
        <dbReference type="EMBL" id="GBC99417.1"/>
    </source>
</evidence>
<comment type="catalytic activity">
    <reaction evidence="1">
        <text>a 4-O-methyl-thymidine in DNA + L-cysteinyl-[protein] = a thymidine in DNA + S-methyl-L-cysteinyl-[protein]</text>
        <dbReference type="Rhea" id="RHEA:53428"/>
        <dbReference type="Rhea" id="RHEA-COMP:10131"/>
        <dbReference type="Rhea" id="RHEA-COMP:10132"/>
        <dbReference type="Rhea" id="RHEA-COMP:13555"/>
        <dbReference type="Rhea" id="RHEA-COMP:13556"/>
        <dbReference type="ChEBI" id="CHEBI:29950"/>
        <dbReference type="ChEBI" id="CHEBI:82612"/>
        <dbReference type="ChEBI" id="CHEBI:137386"/>
        <dbReference type="ChEBI" id="CHEBI:137387"/>
        <dbReference type="EC" id="2.1.1.63"/>
    </reaction>
</comment>
<keyword evidence="7 12" id="KW-0808">Transferase</keyword>
<comment type="function">
    <text evidence="2">Involved in the cellular defense against the biological effects of O6-methylguanine (O6-MeG) and O4-methylthymine (O4-MeT) in DNA. Repairs the methylated nucleobase in DNA by stoichiometrically transferring the methyl group to a cysteine residue in the enzyme. This is a suicide reaction: the enzyme is irreversibly inactivated.</text>
</comment>
<keyword evidence="9" id="KW-0234">DNA repair</keyword>
<evidence type="ECO:0000256" key="4">
    <source>
        <dbReference type="ARBA" id="ARBA00011918"/>
    </source>
</evidence>
<evidence type="ECO:0000256" key="7">
    <source>
        <dbReference type="ARBA" id="ARBA00022679"/>
    </source>
</evidence>
<dbReference type="CDD" id="cd06445">
    <property type="entry name" value="ATase"/>
    <property type="match status" value="1"/>
</dbReference>
<evidence type="ECO:0000256" key="9">
    <source>
        <dbReference type="ARBA" id="ARBA00023204"/>
    </source>
</evidence>
<accession>A0A2H5XE53</accession>
<feature type="domain" description="Methylated-DNA-[protein]-cysteine S-methyltransferase DNA binding" evidence="11">
    <location>
        <begin position="87"/>
        <end position="162"/>
    </location>
</feature>
<dbReference type="InterPro" id="IPR036388">
    <property type="entry name" value="WH-like_DNA-bd_sf"/>
</dbReference>
<dbReference type="Pfam" id="PF01035">
    <property type="entry name" value="DNA_binding_1"/>
    <property type="match status" value="1"/>
</dbReference>
<comment type="catalytic activity">
    <reaction evidence="10">
        <text>a 6-O-methyl-2'-deoxyguanosine in DNA + L-cysteinyl-[protein] = S-methyl-L-cysteinyl-[protein] + a 2'-deoxyguanosine in DNA</text>
        <dbReference type="Rhea" id="RHEA:24000"/>
        <dbReference type="Rhea" id="RHEA-COMP:10131"/>
        <dbReference type="Rhea" id="RHEA-COMP:10132"/>
        <dbReference type="Rhea" id="RHEA-COMP:11367"/>
        <dbReference type="Rhea" id="RHEA-COMP:11368"/>
        <dbReference type="ChEBI" id="CHEBI:29950"/>
        <dbReference type="ChEBI" id="CHEBI:82612"/>
        <dbReference type="ChEBI" id="CHEBI:85445"/>
        <dbReference type="ChEBI" id="CHEBI:85448"/>
        <dbReference type="EC" id="2.1.1.63"/>
    </reaction>
</comment>
<dbReference type="EC" id="2.1.1.63" evidence="4"/>
<evidence type="ECO:0000256" key="5">
    <source>
        <dbReference type="ARBA" id="ARBA00015377"/>
    </source>
</evidence>
<dbReference type="GO" id="GO:0006281">
    <property type="term" value="P:DNA repair"/>
    <property type="evidence" value="ECO:0007669"/>
    <property type="project" value="UniProtKB-KW"/>
</dbReference>
<dbReference type="InterPro" id="IPR036217">
    <property type="entry name" value="MethylDNA_cys_MeTrfase_DNAb"/>
</dbReference>
<evidence type="ECO:0000256" key="8">
    <source>
        <dbReference type="ARBA" id="ARBA00022763"/>
    </source>
</evidence>
<dbReference type="InterPro" id="IPR001497">
    <property type="entry name" value="MethylDNA_cys_MeTrfase_AS"/>
</dbReference>
<sequence length="180" mass="19040">MGVAICCVPRWGWIGVGATEQGIAQVVLPRPDRIAVAHRLAPFADRTAMALADQCAFLLQRYLCGDAVDLAVVPIDWRVVAAAHKPILQTLQRTVPLGQTITYGELARRCGVPRGARLVGQAMAKNPVPLLVPCHRVVRANGALGGFGGGLALKARLLALERAIATRGKGDSGCCLRSAF</sequence>
<keyword evidence="6 12" id="KW-0489">Methyltransferase</keyword>
<dbReference type="PANTHER" id="PTHR46460">
    <property type="entry name" value="METHYLATED-DNA--PROTEIN-CYSTEINE METHYLTRANSFERASE"/>
    <property type="match status" value="1"/>
</dbReference>
<dbReference type="SUPFAM" id="SSF46767">
    <property type="entry name" value="Methylated DNA-protein cysteine methyltransferase, C-terminal domain"/>
    <property type="match status" value="1"/>
</dbReference>
<dbReference type="GO" id="GO:0003908">
    <property type="term" value="F:methylated-DNA-[protein]-cysteine S-methyltransferase activity"/>
    <property type="evidence" value="ECO:0007669"/>
    <property type="project" value="UniProtKB-EC"/>
</dbReference>
<dbReference type="PROSITE" id="PS00374">
    <property type="entry name" value="MGMT"/>
    <property type="match status" value="1"/>
</dbReference>
<dbReference type="InterPro" id="IPR014048">
    <property type="entry name" value="MethylDNA_cys_MeTrfase_DNA-bd"/>
</dbReference>
<dbReference type="Proteomes" id="UP000236173">
    <property type="component" value="Unassembled WGS sequence"/>
</dbReference>
<dbReference type="NCBIfam" id="TIGR00589">
    <property type="entry name" value="ogt"/>
    <property type="match status" value="1"/>
</dbReference>
<organism evidence="12 13">
    <name type="scientific">Candidatus Fervidibacter japonicus</name>
    <dbReference type="NCBI Taxonomy" id="2035412"/>
    <lineage>
        <taxon>Bacteria</taxon>
        <taxon>Candidatus Fervidibacterota</taxon>
        <taxon>Candidatus Fervidibacter</taxon>
    </lineage>
</organism>
<proteinExistence type="inferred from homology"/>
<comment type="similarity">
    <text evidence="3">Belongs to the MGMT family.</text>
</comment>
<gene>
    <name evidence="12" type="primary">ogt</name>
    <name evidence="12" type="ORF">HRbin17_01941</name>
</gene>
<dbReference type="FunFam" id="1.10.10.10:FF:000214">
    <property type="entry name" value="Methylated-DNA--protein-cysteine methyltransferase"/>
    <property type="match status" value="1"/>
</dbReference>
<evidence type="ECO:0000256" key="1">
    <source>
        <dbReference type="ARBA" id="ARBA00001286"/>
    </source>
</evidence>
<evidence type="ECO:0000256" key="10">
    <source>
        <dbReference type="ARBA" id="ARBA00049348"/>
    </source>
</evidence>
<protein>
    <recommendedName>
        <fullName evidence="5">Methylated-DNA--protein-cysteine methyltransferase</fullName>
        <ecNumber evidence="4">2.1.1.63</ecNumber>
    </recommendedName>
</protein>
<evidence type="ECO:0000313" key="13">
    <source>
        <dbReference type="Proteomes" id="UP000236173"/>
    </source>
</evidence>
<dbReference type="EMBL" id="BEHT01000027">
    <property type="protein sequence ID" value="GBC99417.1"/>
    <property type="molecule type" value="Genomic_DNA"/>
</dbReference>
<keyword evidence="8" id="KW-0227">DNA damage</keyword>
<dbReference type="AlphaFoldDB" id="A0A2H5XE53"/>